<evidence type="ECO:0000256" key="3">
    <source>
        <dbReference type="ARBA" id="ARBA00022801"/>
    </source>
</evidence>
<dbReference type="Pfam" id="PF00580">
    <property type="entry name" value="UvrD-helicase"/>
    <property type="match status" value="1"/>
</dbReference>
<dbReference type="GO" id="GO:0033202">
    <property type="term" value="C:DNA helicase complex"/>
    <property type="evidence" value="ECO:0007669"/>
    <property type="project" value="TreeGrafter"/>
</dbReference>
<comment type="similarity">
    <text evidence="1">Belongs to the helicase family. UvrD subfamily.</text>
</comment>
<keyword evidence="5 12" id="KW-0067">ATP-binding</keyword>
<dbReference type="GO" id="GO:0005524">
    <property type="term" value="F:ATP binding"/>
    <property type="evidence" value="ECO:0007669"/>
    <property type="project" value="UniProtKB-UniRule"/>
</dbReference>
<keyword evidence="7" id="KW-0413">Isomerase</keyword>
<accession>A0A0F6W1W5</accession>
<evidence type="ECO:0000256" key="2">
    <source>
        <dbReference type="ARBA" id="ARBA00022741"/>
    </source>
</evidence>
<feature type="domain" description="UvrD-like helicase ATP-binding" evidence="13">
    <location>
        <begin position="6"/>
        <end position="283"/>
    </location>
</feature>
<keyword evidence="16" id="KW-1185">Reference proteome</keyword>
<dbReference type="PROSITE" id="PS51198">
    <property type="entry name" value="UVRD_HELICASE_ATP_BIND"/>
    <property type="match status" value="1"/>
</dbReference>
<comment type="catalytic activity">
    <reaction evidence="8">
        <text>Couples ATP hydrolysis with the unwinding of duplex DNA by translocating in the 3'-5' direction.</text>
        <dbReference type="EC" id="5.6.2.4"/>
    </reaction>
</comment>
<evidence type="ECO:0000313" key="15">
    <source>
        <dbReference type="EMBL" id="AKF05317.1"/>
    </source>
</evidence>
<keyword evidence="4 12" id="KW-0347">Helicase</keyword>
<feature type="binding site" evidence="12">
    <location>
        <begin position="27"/>
        <end position="34"/>
    </location>
    <ligand>
        <name>ATP</name>
        <dbReference type="ChEBI" id="CHEBI:30616"/>
    </ligand>
</feature>
<evidence type="ECO:0000256" key="11">
    <source>
        <dbReference type="ARBA" id="ARBA00048988"/>
    </source>
</evidence>
<evidence type="ECO:0000259" key="14">
    <source>
        <dbReference type="PROSITE" id="PS51217"/>
    </source>
</evidence>
<dbReference type="GO" id="GO:0003677">
    <property type="term" value="F:DNA binding"/>
    <property type="evidence" value="ECO:0007669"/>
    <property type="project" value="UniProtKB-KW"/>
</dbReference>
<evidence type="ECO:0000256" key="4">
    <source>
        <dbReference type="ARBA" id="ARBA00022806"/>
    </source>
</evidence>
<dbReference type="FunFam" id="1.10.486.10:FF:000003">
    <property type="entry name" value="ATP-dependent DNA helicase"/>
    <property type="match status" value="1"/>
</dbReference>
<dbReference type="SUPFAM" id="SSF52540">
    <property type="entry name" value="P-loop containing nucleoside triphosphate hydrolases"/>
    <property type="match status" value="1"/>
</dbReference>
<gene>
    <name evidence="15" type="ORF">DB32_002466</name>
</gene>
<dbReference type="InterPro" id="IPR027417">
    <property type="entry name" value="P-loop_NTPase"/>
</dbReference>
<dbReference type="AlphaFoldDB" id="A0A0F6W1W5"/>
<feature type="domain" description="UvrD-like helicase C-terminal" evidence="14">
    <location>
        <begin position="284"/>
        <end position="555"/>
    </location>
</feature>
<evidence type="ECO:0000256" key="9">
    <source>
        <dbReference type="ARBA" id="ARBA00034808"/>
    </source>
</evidence>
<dbReference type="EC" id="5.6.2.4" evidence="9"/>
<dbReference type="PANTHER" id="PTHR11070:SF2">
    <property type="entry name" value="ATP-DEPENDENT DNA HELICASE SRS2"/>
    <property type="match status" value="1"/>
</dbReference>
<dbReference type="OrthoDB" id="9810135at2"/>
<dbReference type="InterPro" id="IPR013986">
    <property type="entry name" value="DExx_box_DNA_helicase_dom_sf"/>
</dbReference>
<name>A0A0F6W1W5_9BACT</name>
<dbReference type="Gene3D" id="1.10.486.10">
    <property type="entry name" value="PCRA, domain 4"/>
    <property type="match status" value="1"/>
</dbReference>
<evidence type="ECO:0000259" key="13">
    <source>
        <dbReference type="PROSITE" id="PS51198"/>
    </source>
</evidence>
<dbReference type="Proteomes" id="UP000034883">
    <property type="component" value="Chromosome"/>
</dbReference>
<evidence type="ECO:0000256" key="7">
    <source>
        <dbReference type="ARBA" id="ARBA00023235"/>
    </source>
</evidence>
<dbReference type="PROSITE" id="PS51217">
    <property type="entry name" value="UVRD_HELICASE_CTER"/>
    <property type="match status" value="1"/>
</dbReference>
<dbReference type="KEGG" id="samy:DB32_002466"/>
<sequence>MAIDLSTLNPPQRDAVLHGDAPLVVFAGAGSGKTRVITHRVANLVAERGIPPWRILAVTFTNKAAQEMRERLEHLVPGAARDLQVGTFHATCARLLRRYHDRIGLRRDFTIYDEADQRAMITRVLRDLKMDEKRFPPKSIAGRIERAKQEMVEPSEIDAGVVDTPHVRAIVTEYEKRMAAASALDFGDLIYRMVRALENDEVLRKELATRFQHILVDEFQDTNHSQLRMVLALASVHRALCVVGDDDQSIYRWRGADRRNILDFRRHFPDAHVVKLEQNYRSTKRILRASHAVISRAFDREPKELWTDNDEGAKVEVHRLNTEREEANLVVTTARALKNEGKSLADLAIFYRIHAQSRVLEEALRAASLPYRVVGGVRFYDRAEVKDLLAYLRVLSVPEDDVSLLRIINVPARGIGKTTIDRLLDRAAAAGNGVWEACKAQSEERGGNKLGDFVGLIESLRAKVADLDLPGLARTVLDETGYVQALQAENTPEADARLENLAELVGSMEQFVAEAEEPTLTAFLERVTLQTDAEGGDSKGENEIVTLMTVHAAKGLEFPVVIVAGMEEQLFPFRGLEQDADPEELEEERRLAYVAFTRARERLILSWASTRYFFGNLRDCTRSRFIDELPGSDVKFVGGTGDRPSFGRANAGWIEDRGSTRVERFDARPSRVLSTTAGPIEAKVTRKSGGQVSLRVGQSVKHVRYGQGKVVRFGTGDPPNVDVEFPGHGKKTIRADFLDPA</sequence>
<dbReference type="GO" id="GO:0016887">
    <property type="term" value="F:ATP hydrolysis activity"/>
    <property type="evidence" value="ECO:0007669"/>
    <property type="project" value="RHEA"/>
</dbReference>
<evidence type="ECO:0000256" key="10">
    <source>
        <dbReference type="ARBA" id="ARBA00034923"/>
    </source>
</evidence>
<dbReference type="Gene3D" id="3.40.50.300">
    <property type="entry name" value="P-loop containing nucleotide triphosphate hydrolases"/>
    <property type="match status" value="2"/>
</dbReference>
<dbReference type="CDD" id="cd17932">
    <property type="entry name" value="DEXQc_UvrD"/>
    <property type="match status" value="1"/>
</dbReference>
<evidence type="ECO:0000256" key="1">
    <source>
        <dbReference type="ARBA" id="ARBA00009922"/>
    </source>
</evidence>
<protein>
    <recommendedName>
        <fullName evidence="9">DNA 3'-5' helicase</fullName>
        <ecNumber evidence="9">5.6.2.4</ecNumber>
    </recommendedName>
    <alternativeName>
        <fullName evidence="10">DNA 3'-5' helicase II</fullName>
    </alternativeName>
</protein>
<keyword evidence="6" id="KW-0238">DNA-binding</keyword>
<evidence type="ECO:0000256" key="8">
    <source>
        <dbReference type="ARBA" id="ARBA00034617"/>
    </source>
</evidence>
<dbReference type="RefSeq" id="WP_053232572.1">
    <property type="nucleotide sequence ID" value="NZ_CP011125.1"/>
</dbReference>
<dbReference type="GO" id="GO:0043138">
    <property type="term" value="F:3'-5' DNA helicase activity"/>
    <property type="evidence" value="ECO:0007669"/>
    <property type="project" value="UniProtKB-EC"/>
</dbReference>
<organism evidence="15 16">
    <name type="scientific">Sandaracinus amylolyticus</name>
    <dbReference type="NCBI Taxonomy" id="927083"/>
    <lineage>
        <taxon>Bacteria</taxon>
        <taxon>Pseudomonadati</taxon>
        <taxon>Myxococcota</taxon>
        <taxon>Polyangia</taxon>
        <taxon>Polyangiales</taxon>
        <taxon>Sandaracinaceae</taxon>
        <taxon>Sandaracinus</taxon>
    </lineage>
</organism>
<dbReference type="PANTHER" id="PTHR11070">
    <property type="entry name" value="UVRD / RECB / PCRA DNA HELICASE FAMILY MEMBER"/>
    <property type="match status" value="1"/>
</dbReference>
<evidence type="ECO:0000256" key="5">
    <source>
        <dbReference type="ARBA" id="ARBA00022840"/>
    </source>
</evidence>
<dbReference type="InterPro" id="IPR014016">
    <property type="entry name" value="UvrD-like_ATP-bd"/>
</dbReference>
<dbReference type="InterPro" id="IPR000212">
    <property type="entry name" value="DNA_helicase_UvrD/REP"/>
</dbReference>
<dbReference type="EMBL" id="CP011125">
    <property type="protein sequence ID" value="AKF05317.1"/>
    <property type="molecule type" value="Genomic_DNA"/>
</dbReference>
<dbReference type="GO" id="GO:0000725">
    <property type="term" value="P:recombinational repair"/>
    <property type="evidence" value="ECO:0007669"/>
    <property type="project" value="TreeGrafter"/>
</dbReference>
<dbReference type="Gene3D" id="1.10.10.160">
    <property type="match status" value="1"/>
</dbReference>
<dbReference type="GO" id="GO:0005829">
    <property type="term" value="C:cytosol"/>
    <property type="evidence" value="ECO:0007669"/>
    <property type="project" value="TreeGrafter"/>
</dbReference>
<keyword evidence="3 12" id="KW-0378">Hydrolase</keyword>
<dbReference type="STRING" id="927083.DB32_002466"/>
<comment type="catalytic activity">
    <reaction evidence="11">
        <text>ATP + H2O = ADP + phosphate + H(+)</text>
        <dbReference type="Rhea" id="RHEA:13065"/>
        <dbReference type="ChEBI" id="CHEBI:15377"/>
        <dbReference type="ChEBI" id="CHEBI:15378"/>
        <dbReference type="ChEBI" id="CHEBI:30616"/>
        <dbReference type="ChEBI" id="CHEBI:43474"/>
        <dbReference type="ChEBI" id="CHEBI:456216"/>
        <dbReference type="EC" id="5.6.2.4"/>
    </reaction>
</comment>
<proteinExistence type="inferred from homology"/>
<evidence type="ECO:0000256" key="6">
    <source>
        <dbReference type="ARBA" id="ARBA00023125"/>
    </source>
</evidence>
<evidence type="ECO:0000313" key="16">
    <source>
        <dbReference type="Proteomes" id="UP000034883"/>
    </source>
</evidence>
<dbReference type="InterPro" id="IPR014017">
    <property type="entry name" value="DNA_helicase_UvrD-like_C"/>
</dbReference>
<evidence type="ECO:0000256" key="12">
    <source>
        <dbReference type="PROSITE-ProRule" id="PRU00560"/>
    </source>
</evidence>
<keyword evidence="2 12" id="KW-0547">Nucleotide-binding</keyword>
<reference evidence="15 16" key="1">
    <citation type="submission" date="2015-03" db="EMBL/GenBank/DDBJ databases">
        <title>Genome assembly of Sandaracinus amylolyticus DSM 53668.</title>
        <authorList>
            <person name="Sharma G."/>
            <person name="Subramanian S."/>
        </authorList>
    </citation>
    <scope>NUCLEOTIDE SEQUENCE [LARGE SCALE GENOMIC DNA]</scope>
    <source>
        <strain evidence="15 16">DSM 53668</strain>
    </source>
</reference>
<dbReference type="Pfam" id="PF13361">
    <property type="entry name" value="UvrD_C"/>
    <property type="match status" value="1"/>
</dbReference>